<comment type="caution">
    <text evidence="2">The sequence shown here is derived from an EMBL/GenBank/DDBJ whole genome shotgun (WGS) entry which is preliminary data.</text>
</comment>
<organism evidence="2 3">
    <name type="scientific">Nostocoides jenkinsii Ben 74</name>
    <dbReference type="NCBI Taxonomy" id="1193518"/>
    <lineage>
        <taxon>Bacteria</taxon>
        <taxon>Bacillati</taxon>
        <taxon>Actinomycetota</taxon>
        <taxon>Actinomycetes</taxon>
        <taxon>Micrococcales</taxon>
        <taxon>Intrasporangiaceae</taxon>
        <taxon>Nostocoides</taxon>
    </lineage>
</organism>
<dbReference type="STRING" id="1193518.BN13_280025"/>
<accession>A0A077MDY2</accession>
<evidence type="ECO:0000256" key="1">
    <source>
        <dbReference type="SAM" id="MobiDB-lite"/>
    </source>
</evidence>
<gene>
    <name evidence="2" type="ORF">BN13_280025</name>
</gene>
<evidence type="ECO:0000313" key="2">
    <source>
        <dbReference type="EMBL" id="CCI53028.1"/>
    </source>
</evidence>
<name>A0A077MDY2_9MICO</name>
<dbReference type="EMBL" id="CAJC01000137">
    <property type="protein sequence ID" value="CCI53028.1"/>
    <property type="molecule type" value="Genomic_DNA"/>
</dbReference>
<sequence length="88" mass="9293">MAVTTHRRQPGGTPFGGRFAVAPRSESAPLGSDLADDPDLYLAGRDANAWAEATWRYPGHAPEPPDLPGDLLPNGRRVPEDAPPAIPA</sequence>
<feature type="region of interest" description="Disordered" evidence="1">
    <location>
        <begin position="1"/>
        <end position="33"/>
    </location>
</feature>
<keyword evidence="3" id="KW-1185">Reference proteome</keyword>
<protein>
    <submittedName>
        <fullName evidence="2">Uncharacterized protein</fullName>
    </submittedName>
</protein>
<dbReference type="Proteomes" id="UP000035720">
    <property type="component" value="Unassembled WGS sequence"/>
</dbReference>
<reference evidence="2 3" key="1">
    <citation type="journal article" date="2013" name="ISME J.">
        <title>A metabolic model for members of the genus Tetrasphaera involved in enhanced biological phosphorus removal.</title>
        <authorList>
            <person name="Kristiansen R."/>
            <person name="Nguyen H.T.T."/>
            <person name="Saunders A.M."/>
            <person name="Nielsen J.L."/>
            <person name="Wimmer R."/>
            <person name="Le V.Q."/>
            <person name="McIlroy S.J."/>
            <person name="Petrovski S."/>
            <person name="Seviour R.J."/>
            <person name="Calteau A."/>
            <person name="Nielsen K.L."/>
            <person name="Nielsen P.H."/>
        </authorList>
    </citation>
    <scope>NUCLEOTIDE SEQUENCE [LARGE SCALE GENOMIC DNA]</scope>
    <source>
        <strain evidence="2 3">Ben 74</strain>
    </source>
</reference>
<proteinExistence type="predicted"/>
<dbReference type="AlphaFoldDB" id="A0A077MDY2"/>
<evidence type="ECO:0000313" key="3">
    <source>
        <dbReference type="Proteomes" id="UP000035720"/>
    </source>
</evidence>
<feature type="region of interest" description="Disordered" evidence="1">
    <location>
        <begin position="56"/>
        <end position="88"/>
    </location>
</feature>